<keyword evidence="4" id="KW-0496">Mitochondrion</keyword>
<dbReference type="InterPro" id="IPR052405">
    <property type="entry name" value="Mito_Transl_Release_Factor"/>
</dbReference>
<dbReference type="EMBL" id="JAESVG020000007">
    <property type="protein sequence ID" value="KAG8625975.1"/>
    <property type="molecule type" value="Genomic_DNA"/>
</dbReference>
<dbReference type="Gene3D" id="3.30.160.20">
    <property type="match status" value="1"/>
</dbReference>
<organism evidence="7 8">
    <name type="scientific">Elsinoe batatas</name>
    <dbReference type="NCBI Taxonomy" id="2601811"/>
    <lineage>
        <taxon>Eukaryota</taxon>
        <taxon>Fungi</taxon>
        <taxon>Dikarya</taxon>
        <taxon>Ascomycota</taxon>
        <taxon>Pezizomycotina</taxon>
        <taxon>Dothideomycetes</taxon>
        <taxon>Dothideomycetidae</taxon>
        <taxon>Myriangiales</taxon>
        <taxon>Elsinoaceae</taxon>
        <taxon>Elsinoe</taxon>
    </lineage>
</organism>
<evidence type="ECO:0000313" key="8">
    <source>
        <dbReference type="Proteomes" id="UP000809789"/>
    </source>
</evidence>
<dbReference type="FunFam" id="3.30.160.20:FF:000065">
    <property type="entry name" value="Peptidyl-tRNA hydrolase domain protein"/>
    <property type="match status" value="1"/>
</dbReference>
<feature type="compositionally biased region" description="Basic and acidic residues" evidence="5">
    <location>
        <begin position="165"/>
        <end position="199"/>
    </location>
</feature>
<feature type="compositionally biased region" description="Basic and acidic residues" evidence="5">
    <location>
        <begin position="124"/>
        <end position="134"/>
    </location>
</feature>
<keyword evidence="8" id="KW-1185">Reference proteome</keyword>
<dbReference type="InterPro" id="IPR000352">
    <property type="entry name" value="Pep_chain_release_fac_I"/>
</dbReference>
<sequence length="230" mass="24902">MRLPLRPTSSLPTIPRPSPRSILCPLSRPFHPSPSSSAKPLPPLPPLLDSEISETFIKGTGPGGQVINKTSSCVQIKHLPTGLMVKNQSTRSRAQNRSIARKILREKIEEFYLGEGSRVRIKEGKERKRKLSGEKKRRRKYRALAERAEEGHGEGEGEGENGMPQREEGEGGLEGRETEGAVRREETGGARSGSEERGGAKQIEGMVNLKSSGPEGGMKGSGDADKGSEG</sequence>
<dbReference type="PANTHER" id="PTHR46203:SF1">
    <property type="entry name" value="MITOCHONDRIAL TRANSLATION RELEASE FACTOR IN RESCUE"/>
    <property type="match status" value="1"/>
</dbReference>
<dbReference type="GO" id="GO:0005739">
    <property type="term" value="C:mitochondrion"/>
    <property type="evidence" value="ECO:0007669"/>
    <property type="project" value="UniProtKB-SubCell"/>
</dbReference>
<dbReference type="OrthoDB" id="277888at2759"/>
<comment type="caution">
    <text evidence="7">The sequence shown here is derived from an EMBL/GenBank/DDBJ whole genome shotgun (WGS) entry which is preliminary data.</text>
</comment>
<dbReference type="PANTHER" id="PTHR46203">
    <property type="entry name" value="PROBABLE PEPTIDE CHAIN RELEASE FACTOR C12ORF65"/>
    <property type="match status" value="1"/>
</dbReference>
<accession>A0A8K0L1Z0</accession>
<dbReference type="GO" id="GO:0003747">
    <property type="term" value="F:translation release factor activity"/>
    <property type="evidence" value="ECO:0007669"/>
    <property type="project" value="InterPro"/>
</dbReference>
<gene>
    <name evidence="7" type="ORF">KVT40_006376</name>
</gene>
<comment type="similarity">
    <text evidence="2">Belongs to the prokaryotic/mitochondrial release factor family.</text>
</comment>
<reference evidence="7" key="1">
    <citation type="submission" date="2021-07" db="EMBL/GenBank/DDBJ databases">
        <title>Elsinoe batatas strain:CRI-CJ2 Genome sequencing and assembly.</title>
        <authorList>
            <person name="Huang L."/>
        </authorList>
    </citation>
    <scope>NUCLEOTIDE SEQUENCE</scope>
    <source>
        <strain evidence="7">CRI-CJ2</strain>
    </source>
</reference>
<evidence type="ECO:0000259" key="6">
    <source>
        <dbReference type="Pfam" id="PF00472"/>
    </source>
</evidence>
<evidence type="ECO:0000256" key="2">
    <source>
        <dbReference type="ARBA" id="ARBA00010835"/>
    </source>
</evidence>
<feature type="region of interest" description="Disordered" evidence="5">
    <location>
        <begin position="1"/>
        <end position="47"/>
    </location>
</feature>
<name>A0A8K0L1Z0_9PEZI</name>
<keyword evidence="3" id="KW-0809">Transit peptide</keyword>
<feature type="compositionally biased region" description="Basic and acidic residues" evidence="5">
    <location>
        <begin position="143"/>
        <end position="155"/>
    </location>
</feature>
<protein>
    <recommendedName>
        <fullName evidence="6">Prokaryotic-type class I peptide chain release factors domain-containing protein</fullName>
    </recommendedName>
</protein>
<comment type="subcellular location">
    <subcellularLocation>
        <location evidence="1">Mitochondrion</location>
    </subcellularLocation>
</comment>
<dbReference type="Proteomes" id="UP000809789">
    <property type="component" value="Unassembled WGS sequence"/>
</dbReference>
<dbReference type="InterPro" id="IPR045853">
    <property type="entry name" value="Pep_chain_release_fac_I_sf"/>
</dbReference>
<feature type="region of interest" description="Disordered" evidence="5">
    <location>
        <begin position="124"/>
        <end position="230"/>
    </location>
</feature>
<dbReference type="AlphaFoldDB" id="A0A8K0L1Z0"/>
<feature type="domain" description="Prokaryotic-type class I peptide chain release factors" evidence="6">
    <location>
        <begin position="49"/>
        <end position="143"/>
    </location>
</feature>
<dbReference type="SUPFAM" id="SSF75620">
    <property type="entry name" value="Release factor"/>
    <property type="match status" value="1"/>
</dbReference>
<dbReference type="Pfam" id="PF00472">
    <property type="entry name" value="RF-1"/>
    <property type="match status" value="1"/>
</dbReference>
<dbReference type="GO" id="GO:0032543">
    <property type="term" value="P:mitochondrial translation"/>
    <property type="evidence" value="ECO:0007669"/>
    <property type="project" value="UniProtKB-ARBA"/>
</dbReference>
<evidence type="ECO:0000256" key="4">
    <source>
        <dbReference type="ARBA" id="ARBA00023128"/>
    </source>
</evidence>
<evidence type="ECO:0000256" key="5">
    <source>
        <dbReference type="SAM" id="MobiDB-lite"/>
    </source>
</evidence>
<proteinExistence type="inferred from homology"/>
<evidence type="ECO:0000313" key="7">
    <source>
        <dbReference type="EMBL" id="KAG8625975.1"/>
    </source>
</evidence>
<evidence type="ECO:0000256" key="1">
    <source>
        <dbReference type="ARBA" id="ARBA00004173"/>
    </source>
</evidence>
<evidence type="ECO:0000256" key="3">
    <source>
        <dbReference type="ARBA" id="ARBA00022946"/>
    </source>
</evidence>